<name>A0A318EF13_9GAMM</name>
<dbReference type="Proteomes" id="UP000248330">
    <property type="component" value="Unassembled WGS sequence"/>
</dbReference>
<evidence type="ECO:0000256" key="2">
    <source>
        <dbReference type="ARBA" id="ARBA00023239"/>
    </source>
</evidence>
<evidence type="ECO:0000256" key="3">
    <source>
        <dbReference type="PIRNR" id="PIRNR001365"/>
    </source>
</evidence>
<dbReference type="Gene3D" id="3.20.20.70">
    <property type="entry name" value="Aldolase class I"/>
    <property type="match status" value="1"/>
</dbReference>
<evidence type="ECO:0000313" key="6">
    <source>
        <dbReference type="Proteomes" id="UP000248330"/>
    </source>
</evidence>
<dbReference type="Pfam" id="PF00701">
    <property type="entry name" value="DHDPS"/>
    <property type="match status" value="1"/>
</dbReference>
<dbReference type="SMART" id="SM01130">
    <property type="entry name" value="DHDPS"/>
    <property type="match status" value="1"/>
</dbReference>
<proteinExistence type="inferred from homology"/>
<dbReference type="GO" id="GO:0008840">
    <property type="term" value="F:4-hydroxy-tetrahydrodipicolinate synthase activity"/>
    <property type="evidence" value="ECO:0007669"/>
    <property type="project" value="TreeGrafter"/>
</dbReference>
<evidence type="ECO:0000256" key="4">
    <source>
        <dbReference type="PIRSR" id="PIRSR001365-2"/>
    </source>
</evidence>
<dbReference type="AlphaFoldDB" id="A0A318EF13"/>
<keyword evidence="2 3" id="KW-0456">Lyase</keyword>
<dbReference type="InterPro" id="IPR013785">
    <property type="entry name" value="Aldolase_TIM"/>
</dbReference>
<comment type="similarity">
    <text evidence="1 3">Belongs to the DapA family.</text>
</comment>
<dbReference type="EMBL" id="QICN01000002">
    <property type="protein sequence ID" value="PXV70264.1"/>
    <property type="molecule type" value="Genomic_DNA"/>
</dbReference>
<dbReference type="GO" id="GO:0005829">
    <property type="term" value="C:cytosol"/>
    <property type="evidence" value="ECO:0007669"/>
    <property type="project" value="TreeGrafter"/>
</dbReference>
<feature type="binding site" evidence="4">
    <location>
        <position position="200"/>
    </location>
    <ligand>
        <name>pyruvate</name>
        <dbReference type="ChEBI" id="CHEBI:15361"/>
    </ligand>
</feature>
<accession>A0A318EF13</accession>
<dbReference type="PANTHER" id="PTHR12128">
    <property type="entry name" value="DIHYDRODIPICOLINATE SYNTHASE"/>
    <property type="match status" value="1"/>
</dbReference>
<dbReference type="OrthoDB" id="5741132at2"/>
<dbReference type="PANTHER" id="PTHR12128:SF66">
    <property type="entry name" value="4-HYDROXY-2-OXOGLUTARATE ALDOLASE, MITOCHONDRIAL"/>
    <property type="match status" value="1"/>
</dbReference>
<sequence>MIKGSIVELVAPTEPNGAIKYQSLEALVDWHVVEGSAALLLGDTLDAALDLDAEERLELLRRAIWQAEGRIAIIAGLSADALETSLEFAQIADEAGADAVLLTLPTTPWPSTEKILEQVEVVAAAARQHLIVRSSAQRIPAAVVEAIARIDGVSGFVDCAPDVARARELRALPLPEGFALYAGSDLTTAHFVLEGFAGGISTAGNLVPRLVRTLHDAALSGDRAKAEALQPQLRTVLDAQPADNVPRAVQWALIEMGRVEESTPPLALAHARDYANLRRALRSAGCAI</sequence>
<reference evidence="5 6" key="1">
    <citation type="submission" date="2018-04" db="EMBL/GenBank/DDBJ databases">
        <title>Genomic Encyclopedia of Type Strains, Phase IV (KMG-IV): sequencing the most valuable type-strain genomes for metagenomic binning, comparative biology and taxonomic classification.</title>
        <authorList>
            <person name="Goeker M."/>
        </authorList>
    </citation>
    <scope>NUCLEOTIDE SEQUENCE [LARGE SCALE GENOMIC DNA]</scope>
    <source>
        <strain evidence="5 6">DSM 104150</strain>
    </source>
</reference>
<dbReference type="PIRSF" id="PIRSF001365">
    <property type="entry name" value="DHDPS"/>
    <property type="match status" value="1"/>
</dbReference>
<comment type="caution">
    <text evidence="5">The sequence shown here is derived from an EMBL/GenBank/DDBJ whole genome shotgun (WGS) entry which is preliminary data.</text>
</comment>
<keyword evidence="6" id="KW-1185">Reference proteome</keyword>
<dbReference type="SUPFAM" id="SSF51569">
    <property type="entry name" value="Aldolase"/>
    <property type="match status" value="1"/>
</dbReference>
<evidence type="ECO:0000313" key="5">
    <source>
        <dbReference type="EMBL" id="PXV70264.1"/>
    </source>
</evidence>
<protein>
    <submittedName>
        <fullName evidence="5">4-hydroxy-tetrahydrodipicolinate synthase</fullName>
    </submittedName>
</protein>
<dbReference type="InterPro" id="IPR002220">
    <property type="entry name" value="DapA-like"/>
</dbReference>
<evidence type="ECO:0000256" key="1">
    <source>
        <dbReference type="ARBA" id="ARBA00007592"/>
    </source>
</evidence>
<gene>
    <name evidence="5" type="ORF">C8D93_102116</name>
</gene>
<organism evidence="5 6">
    <name type="scientific">Sinimarinibacterium flocculans</name>
    <dbReference type="NCBI Taxonomy" id="985250"/>
    <lineage>
        <taxon>Bacteria</taxon>
        <taxon>Pseudomonadati</taxon>
        <taxon>Pseudomonadota</taxon>
        <taxon>Gammaproteobacteria</taxon>
        <taxon>Nevskiales</taxon>
        <taxon>Nevskiaceae</taxon>
        <taxon>Sinimarinibacterium</taxon>
    </lineage>
</organism>
<dbReference type="RefSeq" id="WP_110263948.1">
    <property type="nucleotide sequence ID" value="NZ_CAWNXA010000002.1"/>
</dbReference>